<dbReference type="Gene3D" id="2.40.160.90">
    <property type="match status" value="1"/>
</dbReference>
<dbReference type="Pfam" id="PF01298">
    <property type="entry name" value="TbpB_B_D"/>
    <property type="match status" value="1"/>
</dbReference>
<dbReference type="EMBL" id="JBHLXD010000002">
    <property type="protein sequence ID" value="MFC0207172.1"/>
    <property type="molecule type" value="Genomic_DNA"/>
</dbReference>
<feature type="domain" description="Transferrin-binding protein B C-lobe/N-lobe beta-barrel" evidence="1">
    <location>
        <begin position="176"/>
        <end position="315"/>
    </location>
</feature>
<keyword evidence="3" id="KW-1185">Reference proteome</keyword>
<dbReference type="InterPro" id="IPR011250">
    <property type="entry name" value="OMP/PagP_B-barrel"/>
</dbReference>
<proteinExistence type="predicted"/>
<dbReference type="InterPro" id="IPR001677">
    <property type="entry name" value="TbpB_B_D"/>
</dbReference>
<evidence type="ECO:0000313" key="2">
    <source>
        <dbReference type="EMBL" id="MFC0207172.1"/>
    </source>
</evidence>
<protein>
    <submittedName>
        <fullName evidence="2">Transferrin-binding protein-like solute binding protein</fullName>
    </submittedName>
</protein>
<gene>
    <name evidence="2" type="ORF">ACFFJ2_02015</name>
</gene>
<dbReference type="PROSITE" id="PS51257">
    <property type="entry name" value="PROKAR_LIPOPROTEIN"/>
    <property type="match status" value="1"/>
</dbReference>
<evidence type="ECO:0000259" key="1">
    <source>
        <dbReference type="Pfam" id="PF01298"/>
    </source>
</evidence>
<reference evidence="2 3" key="1">
    <citation type="submission" date="2024-09" db="EMBL/GenBank/DDBJ databases">
        <authorList>
            <person name="Sun Q."/>
            <person name="Mori K."/>
        </authorList>
    </citation>
    <scope>NUCLEOTIDE SEQUENCE [LARGE SCALE GENOMIC DNA]</scope>
    <source>
        <strain evidence="2 3">CCM 8543</strain>
    </source>
</reference>
<organism evidence="2 3">
    <name type="scientific">Chelativorans intermedius</name>
    <dbReference type="NCBI Taxonomy" id="515947"/>
    <lineage>
        <taxon>Bacteria</taxon>
        <taxon>Pseudomonadati</taxon>
        <taxon>Pseudomonadota</taxon>
        <taxon>Alphaproteobacteria</taxon>
        <taxon>Hyphomicrobiales</taxon>
        <taxon>Phyllobacteriaceae</taxon>
        <taxon>Chelativorans</taxon>
    </lineage>
</organism>
<sequence length="318" mass="33393">MRSHRVFLTGSVAIAALGLAGCGGSGSTSAIVDALFAEDVGTAAEALDDGKTLKAYDGKMSSTLHHEDVRRHDSAKVSIKKNDAGGIDVTVNGKTESYSSTHVSDDGYGFESDDGHRNIYTWSAPSAQDAVNGTGGYPYHQIWGYHWWDPESDDPGMFGFAVVGTETTSEVVAARTDKATYSGTAFIRSYGSDGSVHDRTDIKGDLSLTAEFDEGKISGLVNNVEGRERVNDVNGPWTAVTGGEIALQEADISGHGYEGKIAPNDTFNTALGVTEIDGTYRGKFFGPDAEETAGVISASGVADGEDFIATGSFSADED</sequence>
<dbReference type="SUPFAM" id="SSF56925">
    <property type="entry name" value="OMPA-like"/>
    <property type="match status" value="1"/>
</dbReference>
<dbReference type="Proteomes" id="UP001589755">
    <property type="component" value="Unassembled WGS sequence"/>
</dbReference>
<evidence type="ECO:0000313" key="3">
    <source>
        <dbReference type="Proteomes" id="UP001589755"/>
    </source>
</evidence>
<comment type="caution">
    <text evidence="2">The sequence shown here is derived from an EMBL/GenBank/DDBJ whole genome shotgun (WGS) entry which is preliminary data.</text>
</comment>
<dbReference type="RefSeq" id="WP_261519983.1">
    <property type="nucleotide sequence ID" value="NZ_JAODNW010000008.1"/>
</dbReference>
<name>A0ABV6D3H0_9HYPH</name>
<accession>A0ABV6D3H0</accession>